<dbReference type="GO" id="GO:0016020">
    <property type="term" value="C:membrane"/>
    <property type="evidence" value="ECO:0007669"/>
    <property type="project" value="TreeGrafter"/>
</dbReference>
<evidence type="ECO:0000259" key="7">
    <source>
        <dbReference type="PROSITE" id="PS51635"/>
    </source>
</evidence>
<evidence type="ECO:0000256" key="1">
    <source>
        <dbReference type="ARBA" id="ARBA00022723"/>
    </source>
</evidence>
<keyword evidence="5" id="KW-0378">Hydrolase</keyword>
<reference evidence="8 9" key="2">
    <citation type="submission" date="2015-05" db="EMBL/GenBank/DDBJ databases">
        <authorList>
            <person name="Morales-Cruz A."/>
            <person name="Amrine K.C."/>
            <person name="Cantu D."/>
        </authorList>
    </citation>
    <scope>NUCLEOTIDE SEQUENCE [LARGE SCALE GENOMIC DNA]</scope>
    <source>
        <strain evidence="8">UCRPC4</strain>
    </source>
</reference>
<dbReference type="PROSITE" id="PS00518">
    <property type="entry name" value="ZF_RING_1"/>
    <property type="match status" value="1"/>
</dbReference>
<feature type="short sequence motif" description="GXSXG" evidence="5">
    <location>
        <begin position="491"/>
        <end position="495"/>
    </location>
</feature>
<dbReference type="GO" id="GO:0016042">
    <property type="term" value="P:lipid catabolic process"/>
    <property type="evidence" value="ECO:0007669"/>
    <property type="project" value="UniProtKB-UniRule"/>
</dbReference>
<evidence type="ECO:0000256" key="3">
    <source>
        <dbReference type="ARBA" id="ARBA00022833"/>
    </source>
</evidence>
<dbReference type="InterPro" id="IPR017907">
    <property type="entry name" value="Znf_RING_CS"/>
</dbReference>
<dbReference type="InterPro" id="IPR002641">
    <property type="entry name" value="PNPLA_dom"/>
</dbReference>
<dbReference type="GO" id="GO:0046486">
    <property type="term" value="P:glycerolipid metabolic process"/>
    <property type="evidence" value="ECO:0007669"/>
    <property type="project" value="UniProtKB-ARBA"/>
</dbReference>
<keyword evidence="3" id="KW-0862">Zinc</keyword>
<accession>A0A0G2GGD7</accession>
<dbReference type="EMBL" id="LCWF01000074">
    <property type="protein sequence ID" value="KKY22693.1"/>
    <property type="molecule type" value="Genomic_DNA"/>
</dbReference>
<gene>
    <name evidence="8" type="ORF">UCRPC4_g03196</name>
</gene>
<feature type="short sequence motif" description="GXGXXG" evidence="5">
    <location>
        <begin position="457"/>
        <end position="462"/>
    </location>
</feature>
<dbReference type="GO" id="GO:0047499">
    <property type="term" value="F:calcium-independent phospholipase A2 activity"/>
    <property type="evidence" value="ECO:0007669"/>
    <property type="project" value="TreeGrafter"/>
</dbReference>
<dbReference type="PANTHER" id="PTHR24185:SF8">
    <property type="entry name" value="PNPLA DOMAIN-CONTAINING PROTEIN"/>
    <property type="match status" value="1"/>
</dbReference>
<dbReference type="Gene3D" id="3.40.1090.10">
    <property type="entry name" value="Cytosolic phospholipase A2 catalytic domain"/>
    <property type="match status" value="1"/>
</dbReference>
<dbReference type="PROSITE" id="PS51635">
    <property type="entry name" value="PNPLA"/>
    <property type="match status" value="1"/>
</dbReference>
<keyword evidence="2" id="KW-0863">Zinc-finger</keyword>
<dbReference type="GO" id="GO:0008270">
    <property type="term" value="F:zinc ion binding"/>
    <property type="evidence" value="ECO:0007669"/>
    <property type="project" value="UniProtKB-KW"/>
</dbReference>
<protein>
    <submittedName>
        <fullName evidence="8">Putative patatin-like phospholipase</fullName>
    </submittedName>
</protein>
<sequence>MLINQIPNPDIQKPSLLVLIGNTAKSVALRELFGVKKAQWFKGKPGSGKVHLHLDPSSIFSCKPLLLADVEFSKHNLRDKAATADKCHETTKRVIRRDGQCLDDIAEEIYTHLLFPFVDVFCFFASDLGGFRQIARHLAAWLERGTSPTLPKGPCPRLIIVTDKVLIRPGSETEARKAFLWILREETVKDPLEQFSAIDVVALSPVGKISADARHRILKDRLMYGSAQMRKDREDTRTLFTLTHFGAFSRASRAHNPVAPDLSDHLSTFLGHVKTPTQLIEFAVPMIASSFLLDNYPPDAHLFDPSDVFRVLYRDTLFQLCGGRVLDFERSDVLLRSGFVGMIETRLREFFEQLIHKSGKSAVEIHGDTLERFKERWHNIRSDRTCLCCLRRRPQHNLNCVHCVCETCVVNLGDPRTNDPWEFEVRRCFLCKVVMPEEVVVRVHPPTTGVGILCLDGGGVRGMVPLGLMKRIQDCIGLPIPFQKFFKVVFGISSGGLIILAMFINGWSVDHSTEMFENLAKLAFQRRKVLDIPFLSRLQELLMSYFADGLYSAQNIEAALRDVFGVERSILDCSYATSTGTRIGVPVATVQDRPSCRVFTNYNGNGVRHEDQGLIQSSLLSSVTLTQPETDDHIIKPKDGFGRVPVWEIARSASAAPGFFPPRAISDVGVFQDPGPLENDPLVSALCEATAAFPSVEEPDFILSLGTGEPRVKADNRSADGLHNVLKNGAFPRLCRMLWEKMRDKKVRQAFQTHPRYHRLDVQYDHNEPRLDDVRSIPELKSKVGTDDSLTYLIENVARVMVASLFYFELDSIPERFEGKRVGYGYIRCALRCNSPAFSVLLNQLSGRSALFYSDDNPITREFGDPAVLDGDGNFRLRVDFDIDNKFTISLKQGDSAPCDISGSPYSIDKLIAAQGLDAYLGTADHRKRKRQDDDGPPARKKQRI</sequence>
<dbReference type="CDD" id="cd07199">
    <property type="entry name" value="Pat17_PNPLA8_PNPLA9_like"/>
    <property type="match status" value="1"/>
</dbReference>
<dbReference type="PANTHER" id="PTHR24185">
    <property type="entry name" value="CALCIUM-INDEPENDENT PHOSPHOLIPASE A2-GAMMA"/>
    <property type="match status" value="1"/>
</dbReference>
<feature type="domain" description="PNPLA" evidence="7">
    <location>
        <begin position="453"/>
        <end position="686"/>
    </location>
</feature>
<keyword evidence="5" id="KW-0442">Lipid degradation</keyword>
<feature type="region of interest" description="Disordered" evidence="6">
    <location>
        <begin position="923"/>
        <end position="945"/>
    </location>
</feature>
<organism evidence="8 9">
    <name type="scientific">Phaeomoniella chlamydospora</name>
    <name type="common">Phaeoacremonium chlamydosporum</name>
    <dbReference type="NCBI Taxonomy" id="158046"/>
    <lineage>
        <taxon>Eukaryota</taxon>
        <taxon>Fungi</taxon>
        <taxon>Dikarya</taxon>
        <taxon>Ascomycota</taxon>
        <taxon>Pezizomycotina</taxon>
        <taxon>Eurotiomycetes</taxon>
        <taxon>Chaetothyriomycetidae</taxon>
        <taxon>Phaeomoniellales</taxon>
        <taxon>Phaeomoniellaceae</taxon>
        <taxon>Phaeomoniella</taxon>
    </lineage>
</organism>
<dbReference type="Pfam" id="PF01734">
    <property type="entry name" value="Patatin"/>
    <property type="match status" value="1"/>
</dbReference>
<reference evidence="8 9" key="1">
    <citation type="submission" date="2015-05" db="EMBL/GenBank/DDBJ databases">
        <title>Distinctive expansion of gene families associated with plant cell wall degradation and secondary metabolism in the genomes of grapevine trunk pathogens.</title>
        <authorList>
            <person name="Lawrence D.P."/>
            <person name="Travadon R."/>
            <person name="Rolshausen P.E."/>
            <person name="Baumgartner K."/>
        </authorList>
    </citation>
    <scope>NUCLEOTIDE SEQUENCE [LARGE SCALE GENOMIC DNA]</scope>
    <source>
        <strain evidence="8">UCRPC4</strain>
    </source>
</reference>
<name>A0A0G2GGD7_PHACM</name>
<evidence type="ECO:0000256" key="4">
    <source>
        <dbReference type="ARBA" id="ARBA00023098"/>
    </source>
</evidence>
<proteinExistence type="predicted"/>
<evidence type="ECO:0000256" key="2">
    <source>
        <dbReference type="ARBA" id="ARBA00022771"/>
    </source>
</evidence>
<dbReference type="AlphaFoldDB" id="A0A0G2GGD7"/>
<comment type="caution">
    <text evidence="5">Lacks conserved residue(s) required for the propagation of feature annotation.</text>
</comment>
<evidence type="ECO:0000313" key="8">
    <source>
        <dbReference type="EMBL" id="KKY22693.1"/>
    </source>
</evidence>
<evidence type="ECO:0000256" key="5">
    <source>
        <dbReference type="PROSITE-ProRule" id="PRU01161"/>
    </source>
</evidence>
<keyword evidence="1" id="KW-0479">Metal-binding</keyword>
<dbReference type="OrthoDB" id="4145609at2759"/>
<dbReference type="GO" id="GO:0019369">
    <property type="term" value="P:arachidonate metabolic process"/>
    <property type="evidence" value="ECO:0007669"/>
    <property type="project" value="TreeGrafter"/>
</dbReference>
<dbReference type="SUPFAM" id="SSF52151">
    <property type="entry name" value="FabD/lysophospholipase-like"/>
    <property type="match status" value="1"/>
</dbReference>
<feature type="active site" description="Nucleophile" evidence="5">
    <location>
        <position position="493"/>
    </location>
</feature>
<evidence type="ECO:0000313" key="9">
    <source>
        <dbReference type="Proteomes" id="UP000053317"/>
    </source>
</evidence>
<evidence type="ECO:0000256" key="6">
    <source>
        <dbReference type="SAM" id="MobiDB-lite"/>
    </source>
</evidence>
<dbReference type="Proteomes" id="UP000053317">
    <property type="component" value="Unassembled WGS sequence"/>
</dbReference>
<feature type="active site" description="Proton acceptor" evidence="5">
    <location>
        <position position="673"/>
    </location>
</feature>
<dbReference type="InterPro" id="IPR016035">
    <property type="entry name" value="Acyl_Trfase/lysoPLipase"/>
</dbReference>
<keyword evidence="4 5" id="KW-0443">Lipid metabolism</keyword>
<keyword evidence="9" id="KW-1185">Reference proteome</keyword>
<comment type="caution">
    <text evidence="8">The sequence shown here is derived from an EMBL/GenBank/DDBJ whole genome shotgun (WGS) entry which is preliminary data.</text>
</comment>